<comment type="similarity">
    <text evidence="3">Belongs to the acetyltransferase family. RimJ subfamily.</text>
</comment>
<keyword evidence="2" id="KW-0012">Acyltransferase</keyword>
<accession>A0A3S9V3M1</accession>
<dbReference type="RefSeq" id="WP_127002412.1">
    <property type="nucleotide sequence ID" value="NZ_CP034346.1"/>
</dbReference>
<name>A0A3S9V3M1_9BACL</name>
<sequence length="185" mass="21665">MKSILYTDRLILRMLDDQDSVTVVQYLQDNRVSLAEWEPLRSEDYYSELYQKEQLRQSIMMSYRGEMCKWWIARKDEPERIIGSISLSNIARGAFQSCHLGYGLDGRERNKGFMTEALQGVIEYAFGELGLHRIEANIMPRNGASLKVVEKLGFYHEGMAYKYLKINGVWEDHIHMVLRNEAMEK</sequence>
<gene>
    <name evidence="5" type="ORF">EI981_23605</name>
</gene>
<dbReference type="PANTHER" id="PTHR43792">
    <property type="entry name" value="GNAT FAMILY, PUTATIVE (AFU_ORTHOLOGUE AFUA_3G00765)-RELATED-RELATED"/>
    <property type="match status" value="1"/>
</dbReference>
<dbReference type="InterPro" id="IPR051531">
    <property type="entry name" value="N-acetyltransferase"/>
</dbReference>
<dbReference type="Proteomes" id="UP000270678">
    <property type="component" value="Chromosome"/>
</dbReference>
<dbReference type="KEGG" id="plut:EI981_23605"/>
<evidence type="ECO:0000313" key="6">
    <source>
        <dbReference type="Proteomes" id="UP000270678"/>
    </source>
</evidence>
<keyword evidence="1 5" id="KW-0808">Transferase</keyword>
<dbReference type="EMBL" id="CP034346">
    <property type="protein sequence ID" value="AZS17135.1"/>
    <property type="molecule type" value="Genomic_DNA"/>
</dbReference>
<evidence type="ECO:0000256" key="3">
    <source>
        <dbReference type="ARBA" id="ARBA00038502"/>
    </source>
</evidence>
<protein>
    <submittedName>
        <fullName evidence="5">GNAT family N-acetyltransferase</fullName>
    </submittedName>
</protein>
<dbReference type="InterPro" id="IPR016181">
    <property type="entry name" value="Acyl_CoA_acyltransferase"/>
</dbReference>
<dbReference type="Gene3D" id="3.40.630.30">
    <property type="match status" value="1"/>
</dbReference>
<dbReference type="PROSITE" id="PS51186">
    <property type="entry name" value="GNAT"/>
    <property type="match status" value="1"/>
</dbReference>
<evidence type="ECO:0000259" key="4">
    <source>
        <dbReference type="PROSITE" id="PS51186"/>
    </source>
</evidence>
<feature type="domain" description="N-acetyltransferase" evidence="4">
    <location>
        <begin position="10"/>
        <end position="181"/>
    </location>
</feature>
<dbReference type="InterPro" id="IPR000182">
    <property type="entry name" value="GNAT_dom"/>
</dbReference>
<dbReference type="Pfam" id="PF13302">
    <property type="entry name" value="Acetyltransf_3"/>
    <property type="match status" value="1"/>
</dbReference>
<organism evidence="5 6">
    <name type="scientific">Paenibacillus lutimineralis</name>
    <dbReference type="NCBI Taxonomy" id="2707005"/>
    <lineage>
        <taxon>Bacteria</taxon>
        <taxon>Bacillati</taxon>
        <taxon>Bacillota</taxon>
        <taxon>Bacilli</taxon>
        <taxon>Bacillales</taxon>
        <taxon>Paenibacillaceae</taxon>
        <taxon>Paenibacillus</taxon>
    </lineage>
</organism>
<evidence type="ECO:0000256" key="2">
    <source>
        <dbReference type="ARBA" id="ARBA00023315"/>
    </source>
</evidence>
<dbReference type="AlphaFoldDB" id="A0A3S9V3M1"/>
<proteinExistence type="inferred from homology"/>
<reference evidence="6" key="1">
    <citation type="submission" date="2018-12" db="EMBL/GenBank/DDBJ databases">
        <title>Complete genome sequence of Paenibacillus sp. MBLB1234.</title>
        <authorList>
            <person name="Nam Y.-D."/>
            <person name="Kang J."/>
            <person name="Chung W.-H."/>
            <person name="Park Y.S."/>
        </authorList>
    </citation>
    <scope>NUCLEOTIDE SEQUENCE [LARGE SCALE GENOMIC DNA]</scope>
    <source>
        <strain evidence="6">MBLB1234</strain>
    </source>
</reference>
<keyword evidence="6" id="KW-1185">Reference proteome</keyword>
<dbReference type="GO" id="GO:0005737">
    <property type="term" value="C:cytoplasm"/>
    <property type="evidence" value="ECO:0007669"/>
    <property type="project" value="TreeGrafter"/>
</dbReference>
<dbReference type="SUPFAM" id="SSF55729">
    <property type="entry name" value="Acyl-CoA N-acyltransferases (Nat)"/>
    <property type="match status" value="1"/>
</dbReference>
<dbReference type="PANTHER" id="PTHR43792:SF8">
    <property type="entry name" value="[RIBOSOMAL PROTEIN US5]-ALANINE N-ACETYLTRANSFERASE"/>
    <property type="match status" value="1"/>
</dbReference>
<evidence type="ECO:0000313" key="5">
    <source>
        <dbReference type="EMBL" id="AZS17135.1"/>
    </source>
</evidence>
<dbReference type="GO" id="GO:0008999">
    <property type="term" value="F:protein-N-terminal-alanine acetyltransferase activity"/>
    <property type="evidence" value="ECO:0007669"/>
    <property type="project" value="TreeGrafter"/>
</dbReference>
<evidence type="ECO:0000256" key="1">
    <source>
        <dbReference type="ARBA" id="ARBA00022679"/>
    </source>
</evidence>
<dbReference type="OrthoDB" id="9795206at2"/>